<dbReference type="AlphaFoldDB" id="A0AAD9N3Q4"/>
<dbReference type="PANTHER" id="PTHR43313:SF1">
    <property type="entry name" value="3BETA-HYDROXYSTEROID DEHYDROGENASE DHS-16"/>
    <property type="match status" value="1"/>
</dbReference>
<name>A0AAD9N3Q4_9ANNE</name>
<comment type="caution">
    <text evidence="1">The sequence shown here is derived from an EMBL/GenBank/DDBJ whole genome shotgun (WGS) entry which is preliminary data.</text>
</comment>
<dbReference type="SUPFAM" id="SSF51735">
    <property type="entry name" value="NAD(P)-binding Rossmann-fold domains"/>
    <property type="match status" value="1"/>
</dbReference>
<dbReference type="InterPro" id="IPR002347">
    <property type="entry name" value="SDR_fam"/>
</dbReference>
<protein>
    <submittedName>
        <fullName evidence="1">Uncharacterized protein</fullName>
    </submittedName>
</protein>
<evidence type="ECO:0000313" key="1">
    <source>
        <dbReference type="EMBL" id="KAK2153159.1"/>
    </source>
</evidence>
<dbReference type="EMBL" id="JAODUP010000305">
    <property type="protein sequence ID" value="KAK2153159.1"/>
    <property type="molecule type" value="Genomic_DNA"/>
</dbReference>
<gene>
    <name evidence="1" type="ORF">LSH36_305g02022</name>
</gene>
<evidence type="ECO:0000313" key="2">
    <source>
        <dbReference type="Proteomes" id="UP001208570"/>
    </source>
</evidence>
<dbReference type="Proteomes" id="UP001208570">
    <property type="component" value="Unassembled WGS sequence"/>
</dbReference>
<dbReference type="Pfam" id="PF00106">
    <property type="entry name" value="adh_short"/>
    <property type="match status" value="1"/>
</dbReference>
<dbReference type="GO" id="GO:0008202">
    <property type="term" value="P:steroid metabolic process"/>
    <property type="evidence" value="ECO:0007669"/>
    <property type="project" value="TreeGrafter"/>
</dbReference>
<dbReference type="PRINTS" id="PR00081">
    <property type="entry name" value="GDHRDH"/>
</dbReference>
<proteinExistence type="predicted"/>
<dbReference type="Gene3D" id="3.40.50.720">
    <property type="entry name" value="NAD(P)-binding Rossmann-like Domain"/>
    <property type="match status" value="1"/>
</dbReference>
<keyword evidence="2" id="KW-1185">Reference proteome</keyword>
<dbReference type="PANTHER" id="PTHR43313">
    <property type="entry name" value="SHORT-CHAIN DEHYDROGENASE/REDUCTASE FAMILY 9C"/>
    <property type="match status" value="1"/>
</dbReference>
<dbReference type="InterPro" id="IPR036291">
    <property type="entry name" value="NAD(P)-bd_dom_sf"/>
</dbReference>
<reference evidence="1" key="1">
    <citation type="journal article" date="2023" name="Mol. Biol. Evol.">
        <title>Third-Generation Sequencing Reveals the Adaptive Role of the Epigenome in Three Deep-Sea Polychaetes.</title>
        <authorList>
            <person name="Perez M."/>
            <person name="Aroh O."/>
            <person name="Sun Y."/>
            <person name="Lan Y."/>
            <person name="Juniper S.K."/>
            <person name="Young C.R."/>
            <person name="Angers B."/>
            <person name="Qian P.Y."/>
        </authorList>
    </citation>
    <scope>NUCLEOTIDE SEQUENCE</scope>
    <source>
        <strain evidence="1">P08H-3</strain>
    </source>
</reference>
<dbReference type="GO" id="GO:0016491">
    <property type="term" value="F:oxidoreductase activity"/>
    <property type="evidence" value="ECO:0007669"/>
    <property type="project" value="TreeGrafter"/>
</dbReference>
<accession>A0AAD9N3Q4</accession>
<sequence length="348" mass="39261">MFQLIPWIFVCLLTYFLLDWYRRQPRIVDLSRKFILITGCDTGFGKLLVQRLDAIGCNVFAGCLTQAGQVDLRSVCSPRVKTLTLDVTQPDGIQKAFDLVANTAPPEEGLWALVNNAGIPGVSAGPLEWLSADDFRKTLEVNVIGLIDVTLTFLPLLKKAGGRVVNMSSTGGRLAGPYSLPCDVSKFGVEGFSDGLRRHLRLYDADVSVHVIEPSLFRTDMVDPERHSQLFQATWRRLPQRTKDEFGESFYKEYSRHSIEAIHNASSTEYSKVLDVYVHALTSMRPRLRYTVGYRAMFFSIPLSYLPSNFVDWIICKVHPTLERKGALRKGNGPYVHVNRNVRFSTSH</sequence>
<organism evidence="1 2">
    <name type="scientific">Paralvinella palmiformis</name>
    <dbReference type="NCBI Taxonomy" id="53620"/>
    <lineage>
        <taxon>Eukaryota</taxon>
        <taxon>Metazoa</taxon>
        <taxon>Spiralia</taxon>
        <taxon>Lophotrochozoa</taxon>
        <taxon>Annelida</taxon>
        <taxon>Polychaeta</taxon>
        <taxon>Sedentaria</taxon>
        <taxon>Canalipalpata</taxon>
        <taxon>Terebellida</taxon>
        <taxon>Terebelliformia</taxon>
        <taxon>Alvinellidae</taxon>
        <taxon>Paralvinella</taxon>
    </lineage>
</organism>